<gene>
    <name evidence="9" type="primary">LOC111464769</name>
</gene>
<feature type="transmembrane region" description="Helical" evidence="5">
    <location>
        <begin position="85"/>
        <end position="106"/>
    </location>
</feature>
<evidence type="ECO:0000256" key="3">
    <source>
        <dbReference type="ARBA" id="ARBA00022989"/>
    </source>
</evidence>
<dbReference type="Pfam" id="PF23262">
    <property type="entry name" value="NFD4_C"/>
    <property type="match status" value="1"/>
</dbReference>
<dbReference type="KEGG" id="cmos:111464769"/>
<sequence length="659" mass="73374">MGDNHETESWLFVKQVVEGRWFSVFTSFPIMIGCGSPYLFGTYSKLLKTKFDYNQTQLNTLGFAKDLGSNLGVFAGLFAEVAPPWMLFLVGISSNFFSYFMIWLSVSSYVPKPHLWLMFVYIYITSNSQNFPNTAVMVTSVGNFPDQRGIILGLLKGFVGLGGAILTQINLAIHGNQNSMDLLLLLSWLPSIVCFLCFLPIRTIKARKHPQELKVFYHLLYVSIAIAVFLLFLTITQRNIAFSQAGYAGGVAVIGVLICLPLLIAIKEELFLFKLGKQTMNPSVVVSIPREQLKEISKISLPSVLNVCKEPQRGEDFSILQALLSKDMALIFIATVSACGSSVAAIDNLGQIAESLKYPNHSISILVSWISIFNFFGRVFSGFISETLMTKYKLPRPFMFGLTQVFTCTGLLSIAFPYINSVYVASLIIGFGLGAQTPLIFAIISDLFGLKHYSTLLNCGQLAVPLGSYIMNVEVIGRFYDAEATKIGNVKNGKGLTCTGTHCFSESFMILAAVTLFGAMASFVLSYRTRDFYKGDVYKKYRDDMEVKHSNVELYSSDDKNNEHKMKTDDQNFVGKGLALPDLEKLESPPFRLPCRRCSAYEIRLKPTPVVCKGFWDYFCGVKWGFSTSIRTVLSRLLKIGDAICGIPALDRPLWVVCE</sequence>
<name>A0A6J1HP67_CUCMO</name>
<evidence type="ECO:0000259" key="6">
    <source>
        <dbReference type="Pfam" id="PF06813"/>
    </source>
</evidence>
<dbReference type="AlphaFoldDB" id="A0A6J1HP67"/>
<dbReference type="Proteomes" id="UP000504609">
    <property type="component" value="Unplaced"/>
</dbReference>
<proteinExistence type="predicted"/>
<dbReference type="SUPFAM" id="SSF103473">
    <property type="entry name" value="MFS general substrate transporter"/>
    <property type="match status" value="1"/>
</dbReference>
<feature type="transmembrane region" description="Helical" evidence="5">
    <location>
        <begin position="20"/>
        <end position="40"/>
    </location>
</feature>
<dbReference type="PANTHER" id="PTHR21576:SF29">
    <property type="entry name" value="NODULIN-LIKE DOMAIN-CONTAINING PROTEIN"/>
    <property type="match status" value="1"/>
</dbReference>
<feature type="domain" description="Nodulin-like" evidence="6">
    <location>
        <begin position="20"/>
        <end position="266"/>
    </location>
</feature>
<feature type="transmembrane region" description="Helical" evidence="5">
    <location>
        <begin position="247"/>
        <end position="266"/>
    </location>
</feature>
<dbReference type="GeneID" id="111464769"/>
<feature type="transmembrane region" description="Helical" evidence="5">
    <location>
        <begin position="422"/>
        <end position="444"/>
    </location>
</feature>
<protein>
    <submittedName>
        <fullName evidence="9">Uncharacterized protein LOC111464769</fullName>
    </submittedName>
</protein>
<feature type="transmembrane region" description="Helical" evidence="5">
    <location>
        <begin position="398"/>
        <end position="416"/>
    </location>
</feature>
<organism evidence="8 9">
    <name type="scientific">Cucurbita moschata</name>
    <name type="common">Winter crookneck squash</name>
    <name type="synonym">Cucurbita pepo var. moschata</name>
    <dbReference type="NCBI Taxonomy" id="3662"/>
    <lineage>
        <taxon>Eukaryota</taxon>
        <taxon>Viridiplantae</taxon>
        <taxon>Streptophyta</taxon>
        <taxon>Embryophyta</taxon>
        <taxon>Tracheophyta</taxon>
        <taxon>Spermatophyta</taxon>
        <taxon>Magnoliopsida</taxon>
        <taxon>eudicotyledons</taxon>
        <taxon>Gunneridae</taxon>
        <taxon>Pentapetalae</taxon>
        <taxon>rosids</taxon>
        <taxon>fabids</taxon>
        <taxon>Cucurbitales</taxon>
        <taxon>Cucurbitaceae</taxon>
        <taxon>Cucurbiteae</taxon>
        <taxon>Cucurbita</taxon>
    </lineage>
</organism>
<keyword evidence="8" id="KW-1185">Reference proteome</keyword>
<feature type="domain" description="NFD4 C-terminal" evidence="7">
    <location>
        <begin position="341"/>
        <end position="533"/>
    </location>
</feature>
<evidence type="ECO:0000259" key="7">
    <source>
        <dbReference type="Pfam" id="PF23262"/>
    </source>
</evidence>
<comment type="subcellular location">
    <subcellularLocation>
        <location evidence="1">Membrane</location>
        <topology evidence="1">Multi-pass membrane protein</topology>
    </subcellularLocation>
</comment>
<evidence type="ECO:0000313" key="8">
    <source>
        <dbReference type="Proteomes" id="UP000504609"/>
    </source>
</evidence>
<feature type="transmembrane region" description="Helical" evidence="5">
    <location>
        <begin position="358"/>
        <end position="377"/>
    </location>
</feature>
<dbReference type="RefSeq" id="XP_022964769.1">
    <property type="nucleotide sequence ID" value="XM_023109001.1"/>
</dbReference>
<keyword evidence="2 5" id="KW-0812">Transmembrane</keyword>
<dbReference type="GO" id="GO:0016020">
    <property type="term" value="C:membrane"/>
    <property type="evidence" value="ECO:0007669"/>
    <property type="project" value="UniProtKB-SubCell"/>
</dbReference>
<evidence type="ECO:0000256" key="4">
    <source>
        <dbReference type="ARBA" id="ARBA00023136"/>
    </source>
</evidence>
<feature type="transmembrane region" description="Helical" evidence="5">
    <location>
        <begin position="216"/>
        <end position="235"/>
    </location>
</feature>
<evidence type="ECO:0000256" key="1">
    <source>
        <dbReference type="ARBA" id="ARBA00004141"/>
    </source>
</evidence>
<accession>A0A6J1HP67</accession>
<dbReference type="InterPro" id="IPR056555">
    <property type="entry name" value="NFD4_C"/>
</dbReference>
<dbReference type="InterPro" id="IPR010658">
    <property type="entry name" value="Nodulin-like"/>
</dbReference>
<feature type="transmembrane region" description="Helical" evidence="5">
    <location>
        <begin position="328"/>
        <end position="346"/>
    </location>
</feature>
<evidence type="ECO:0000256" key="2">
    <source>
        <dbReference type="ARBA" id="ARBA00022692"/>
    </source>
</evidence>
<dbReference type="Pfam" id="PF06813">
    <property type="entry name" value="Nodulin-like"/>
    <property type="match status" value="1"/>
</dbReference>
<evidence type="ECO:0000313" key="9">
    <source>
        <dbReference type="RefSeq" id="XP_022964769.1"/>
    </source>
</evidence>
<keyword evidence="3 5" id="KW-1133">Transmembrane helix</keyword>
<feature type="transmembrane region" description="Helical" evidence="5">
    <location>
        <begin position="185"/>
        <end position="204"/>
    </location>
</feature>
<evidence type="ECO:0000256" key="5">
    <source>
        <dbReference type="SAM" id="Phobius"/>
    </source>
</evidence>
<dbReference type="Gene3D" id="1.20.1250.20">
    <property type="entry name" value="MFS general substrate transporter like domains"/>
    <property type="match status" value="1"/>
</dbReference>
<dbReference type="PANTHER" id="PTHR21576">
    <property type="entry name" value="UNCHARACTERIZED NODULIN-LIKE PROTEIN"/>
    <property type="match status" value="1"/>
</dbReference>
<reference evidence="9" key="1">
    <citation type="submission" date="2025-08" db="UniProtKB">
        <authorList>
            <consortium name="RefSeq"/>
        </authorList>
    </citation>
    <scope>IDENTIFICATION</scope>
    <source>
        <tissue evidence="9">Young leaves</tissue>
    </source>
</reference>
<keyword evidence="4 5" id="KW-0472">Membrane</keyword>
<feature type="transmembrane region" description="Helical" evidence="5">
    <location>
        <begin position="150"/>
        <end position="173"/>
    </location>
</feature>
<feature type="transmembrane region" description="Helical" evidence="5">
    <location>
        <begin position="508"/>
        <end position="527"/>
    </location>
</feature>
<dbReference type="InterPro" id="IPR036259">
    <property type="entry name" value="MFS_trans_sf"/>
</dbReference>